<dbReference type="VEuPathDB" id="VectorBase:AMEC012868"/>
<reference evidence="3" key="1">
    <citation type="submission" date="2014-01" db="EMBL/GenBank/DDBJ databases">
        <title>The Genome Sequence of Anopheles melas CM1001059_A (V2).</title>
        <authorList>
            <consortium name="The Broad Institute Genomics Platform"/>
            <person name="Neafsey D.E."/>
            <person name="Besansky N."/>
            <person name="Howell P."/>
            <person name="Walton C."/>
            <person name="Young S.K."/>
            <person name="Zeng Q."/>
            <person name="Gargeya S."/>
            <person name="Fitzgerald M."/>
            <person name="Haas B."/>
            <person name="Abouelleil A."/>
            <person name="Allen A.W."/>
            <person name="Alvarado L."/>
            <person name="Arachchi H.M."/>
            <person name="Berlin A.M."/>
            <person name="Chapman S.B."/>
            <person name="Gainer-Dewar J."/>
            <person name="Goldberg J."/>
            <person name="Griggs A."/>
            <person name="Gujja S."/>
            <person name="Hansen M."/>
            <person name="Howarth C."/>
            <person name="Imamovic A."/>
            <person name="Ireland A."/>
            <person name="Larimer J."/>
            <person name="McCowan C."/>
            <person name="Murphy C."/>
            <person name="Pearson M."/>
            <person name="Poon T.W."/>
            <person name="Priest M."/>
            <person name="Roberts A."/>
            <person name="Saif S."/>
            <person name="Shea T."/>
            <person name="Sisk P."/>
            <person name="Sykes S."/>
            <person name="Wortman J."/>
            <person name="Nusbaum C."/>
            <person name="Birren B."/>
        </authorList>
    </citation>
    <scope>NUCLEOTIDE SEQUENCE [LARGE SCALE GENOMIC DNA]</scope>
    <source>
        <strain evidence="3">CM1001059</strain>
    </source>
</reference>
<organism evidence="2 3">
    <name type="scientific">Anopheles melas</name>
    <dbReference type="NCBI Taxonomy" id="34690"/>
    <lineage>
        <taxon>Eukaryota</taxon>
        <taxon>Metazoa</taxon>
        <taxon>Ecdysozoa</taxon>
        <taxon>Arthropoda</taxon>
        <taxon>Hexapoda</taxon>
        <taxon>Insecta</taxon>
        <taxon>Pterygota</taxon>
        <taxon>Neoptera</taxon>
        <taxon>Endopterygota</taxon>
        <taxon>Diptera</taxon>
        <taxon>Nematocera</taxon>
        <taxon>Culicoidea</taxon>
        <taxon>Culicidae</taxon>
        <taxon>Anophelinae</taxon>
        <taxon>Anopheles</taxon>
    </lineage>
</organism>
<keyword evidence="3" id="KW-1185">Reference proteome</keyword>
<accession>A0A182U2T3</accession>
<keyword evidence="1" id="KW-0812">Transmembrane</keyword>
<keyword evidence="1" id="KW-0472">Membrane</keyword>
<protein>
    <submittedName>
        <fullName evidence="2">Uncharacterized protein</fullName>
    </submittedName>
</protein>
<proteinExistence type="predicted"/>
<sequence>MAPPVAAIAPNPPKYALPMSGMRTMPLLASGFTFATAAVLICSSSRFFSSHWRVIRSRRSFMSDSITLNSSFAVGHWDRQQRWSFSSASLQLHRFIFALMRVRLSLSSASRSAPSASGDVPSELCLRRFSARRSSLSNASGTAGGAAATGGVVSWQEAAAACPSSGGAGVAAGNDGTGWEEAGSGGSCGEIGSFLMSEDFFWNTSILWDRSSSPLRSTGWSCCVWGAPPPPPVDRPASSFSLLAGAGPVGEWSSSFVSLRCGPLVTMAAGATERFSGSCWMGASGCGRGVAGVAATPGRPTGSSSIST</sequence>
<dbReference type="EnsemblMetazoa" id="AMEC012868-RA">
    <property type="protein sequence ID" value="AMEC012868-PA"/>
    <property type="gene ID" value="AMEC012868"/>
</dbReference>
<dbReference type="Proteomes" id="UP000075902">
    <property type="component" value="Unassembled WGS sequence"/>
</dbReference>
<name>A0A182U2T3_9DIPT</name>
<evidence type="ECO:0000313" key="2">
    <source>
        <dbReference type="EnsemblMetazoa" id="AMEC012868-PA"/>
    </source>
</evidence>
<reference evidence="2" key="2">
    <citation type="submission" date="2020-05" db="UniProtKB">
        <authorList>
            <consortium name="EnsemblMetazoa"/>
        </authorList>
    </citation>
    <scope>IDENTIFICATION</scope>
    <source>
        <strain evidence="2">CM1001059</strain>
    </source>
</reference>
<keyword evidence="1" id="KW-1133">Transmembrane helix</keyword>
<feature type="transmembrane region" description="Helical" evidence="1">
    <location>
        <begin position="27"/>
        <end position="49"/>
    </location>
</feature>
<evidence type="ECO:0000256" key="1">
    <source>
        <dbReference type="SAM" id="Phobius"/>
    </source>
</evidence>
<evidence type="ECO:0000313" key="3">
    <source>
        <dbReference type="Proteomes" id="UP000075902"/>
    </source>
</evidence>
<dbReference type="AlphaFoldDB" id="A0A182U2T3"/>